<accession>A0A382U384</accession>
<evidence type="ECO:0000313" key="2">
    <source>
        <dbReference type="EMBL" id="SVD28138.1"/>
    </source>
</evidence>
<sequence>MADIEKGLPNIKNVLPGGAEEVTDVNISEIQNKGPIEVTSEEDGGATIDFDPSAN</sequence>
<organism evidence="2">
    <name type="scientific">marine metagenome</name>
    <dbReference type="NCBI Taxonomy" id="408172"/>
    <lineage>
        <taxon>unclassified sequences</taxon>
        <taxon>metagenomes</taxon>
        <taxon>ecological metagenomes</taxon>
    </lineage>
</organism>
<name>A0A382U384_9ZZZZ</name>
<feature type="region of interest" description="Disordered" evidence="1">
    <location>
        <begin position="35"/>
        <end position="55"/>
    </location>
</feature>
<gene>
    <name evidence="2" type="ORF">METZ01_LOCUS380992</name>
</gene>
<protein>
    <submittedName>
        <fullName evidence="2">Uncharacterized protein</fullName>
    </submittedName>
</protein>
<dbReference type="AlphaFoldDB" id="A0A382U384"/>
<proteinExistence type="predicted"/>
<dbReference type="EMBL" id="UINC01140789">
    <property type="protein sequence ID" value="SVD28138.1"/>
    <property type="molecule type" value="Genomic_DNA"/>
</dbReference>
<reference evidence="2" key="1">
    <citation type="submission" date="2018-05" db="EMBL/GenBank/DDBJ databases">
        <authorList>
            <person name="Lanie J.A."/>
            <person name="Ng W.-L."/>
            <person name="Kazmierczak K.M."/>
            <person name="Andrzejewski T.M."/>
            <person name="Davidsen T.M."/>
            <person name="Wayne K.J."/>
            <person name="Tettelin H."/>
            <person name="Glass J.I."/>
            <person name="Rusch D."/>
            <person name="Podicherti R."/>
            <person name="Tsui H.-C.T."/>
            <person name="Winkler M.E."/>
        </authorList>
    </citation>
    <scope>NUCLEOTIDE SEQUENCE</scope>
</reference>
<feature type="non-terminal residue" evidence="2">
    <location>
        <position position="55"/>
    </location>
</feature>
<evidence type="ECO:0000256" key="1">
    <source>
        <dbReference type="SAM" id="MobiDB-lite"/>
    </source>
</evidence>